<sequence length="99" mass="10868">MPHPPNTSMTTPIPVRHHWRTNHQPIICSVHSSKRKRWISFLGLLTLEPARKAHPLASLSTSVIGCLGIGGVTEAEGKLLSFQEPPFLPRLGRTDGKDG</sequence>
<organism evidence="1 2">
    <name type="scientific">Ameiurus melas</name>
    <name type="common">Black bullhead</name>
    <name type="synonym">Silurus melas</name>
    <dbReference type="NCBI Taxonomy" id="219545"/>
    <lineage>
        <taxon>Eukaryota</taxon>
        <taxon>Metazoa</taxon>
        <taxon>Chordata</taxon>
        <taxon>Craniata</taxon>
        <taxon>Vertebrata</taxon>
        <taxon>Euteleostomi</taxon>
        <taxon>Actinopterygii</taxon>
        <taxon>Neopterygii</taxon>
        <taxon>Teleostei</taxon>
        <taxon>Ostariophysi</taxon>
        <taxon>Siluriformes</taxon>
        <taxon>Ictaluridae</taxon>
        <taxon>Ameiurus</taxon>
    </lineage>
</organism>
<dbReference type="AlphaFoldDB" id="A0A7J6AF12"/>
<proteinExistence type="predicted"/>
<reference evidence="1 2" key="1">
    <citation type="submission" date="2020-02" db="EMBL/GenBank/DDBJ databases">
        <title>A chromosome-scale genome assembly of the black bullhead catfish (Ameiurus melas).</title>
        <authorList>
            <person name="Wen M."/>
            <person name="Zham M."/>
            <person name="Cabau C."/>
            <person name="Klopp C."/>
            <person name="Donnadieu C."/>
            <person name="Roques C."/>
            <person name="Bouchez O."/>
            <person name="Lampietro C."/>
            <person name="Jouanno E."/>
            <person name="Herpin A."/>
            <person name="Louis A."/>
            <person name="Berthelot C."/>
            <person name="Parey E."/>
            <person name="Roest-Crollius H."/>
            <person name="Braasch I."/>
            <person name="Postlethwait J."/>
            <person name="Robinson-Rechavi M."/>
            <person name="Echchiki A."/>
            <person name="Begum T."/>
            <person name="Montfort J."/>
            <person name="Schartl M."/>
            <person name="Bobe J."/>
            <person name="Guiguen Y."/>
        </authorList>
    </citation>
    <scope>NUCLEOTIDE SEQUENCE [LARGE SCALE GENOMIC DNA]</scope>
    <source>
        <strain evidence="1">M_S1</strain>
        <tissue evidence="1">Blood</tissue>
    </source>
</reference>
<dbReference type="EMBL" id="JAAGNN010000014">
    <property type="protein sequence ID" value="KAF4080607.1"/>
    <property type="molecule type" value="Genomic_DNA"/>
</dbReference>
<accession>A0A7J6AF12</accession>
<evidence type="ECO:0000313" key="2">
    <source>
        <dbReference type="Proteomes" id="UP000593565"/>
    </source>
</evidence>
<comment type="caution">
    <text evidence="1">The sequence shown here is derived from an EMBL/GenBank/DDBJ whole genome shotgun (WGS) entry which is preliminary data.</text>
</comment>
<keyword evidence="2" id="KW-1185">Reference proteome</keyword>
<name>A0A7J6AF12_AMEME</name>
<gene>
    <name evidence="1" type="ORF">AMELA_G00173250</name>
</gene>
<dbReference type="Proteomes" id="UP000593565">
    <property type="component" value="Unassembled WGS sequence"/>
</dbReference>
<evidence type="ECO:0000313" key="1">
    <source>
        <dbReference type="EMBL" id="KAF4080607.1"/>
    </source>
</evidence>
<protein>
    <submittedName>
        <fullName evidence="1">Uncharacterized protein</fullName>
    </submittedName>
</protein>